<reference evidence="2" key="1">
    <citation type="journal article" date="2021" name="Proc. Natl. Acad. Sci. U.S.A.">
        <title>A Catalog of Tens of Thousands of Viruses from Human Metagenomes Reveals Hidden Associations with Chronic Diseases.</title>
        <authorList>
            <person name="Tisza M.J."/>
            <person name="Buck C.B."/>
        </authorList>
    </citation>
    <scope>NUCLEOTIDE SEQUENCE</scope>
    <source>
        <strain evidence="2">CtJyX12</strain>
    </source>
</reference>
<evidence type="ECO:0000313" key="2">
    <source>
        <dbReference type="EMBL" id="DAF53060.1"/>
    </source>
</evidence>
<proteinExistence type="predicted"/>
<dbReference type="EMBL" id="BK032646">
    <property type="protein sequence ID" value="DAF53060.1"/>
    <property type="molecule type" value="Genomic_DNA"/>
</dbReference>
<feature type="transmembrane region" description="Helical" evidence="1">
    <location>
        <begin position="45"/>
        <end position="65"/>
    </location>
</feature>
<evidence type="ECO:0000256" key="1">
    <source>
        <dbReference type="SAM" id="Phobius"/>
    </source>
</evidence>
<accession>A0A8S5SPT8</accession>
<sequence>MRKNSTSHRRMWRWKSLVGGVCVAAALVIAFGMRSPVNPDGWSEWLFFPGIALDIVGGVLVYAEWREGLL</sequence>
<name>A0A8S5SPT8_9CAUD</name>
<organism evidence="2">
    <name type="scientific">Siphoviridae sp. ctJyX12</name>
    <dbReference type="NCBI Taxonomy" id="2827840"/>
    <lineage>
        <taxon>Viruses</taxon>
        <taxon>Duplodnaviria</taxon>
        <taxon>Heunggongvirae</taxon>
        <taxon>Uroviricota</taxon>
        <taxon>Caudoviricetes</taxon>
    </lineage>
</organism>
<keyword evidence="1" id="KW-0812">Transmembrane</keyword>
<keyword evidence="1" id="KW-1133">Transmembrane helix</keyword>
<protein>
    <submittedName>
        <fullName evidence="2">Uncharacterized protein</fullName>
    </submittedName>
</protein>
<keyword evidence="1" id="KW-0472">Membrane</keyword>
<feature type="transmembrane region" description="Helical" evidence="1">
    <location>
        <begin position="12"/>
        <end position="33"/>
    </location>
</feature>